<dbReference type="SUPFAM" id="SSF56784">
    <property type="entry name" value="HAD-like"/>
    <property type="match status" value="1"/>
</dbReference>
<evidence type="ECO:0000313" key="3">
    <source>
        <dbReference type="Proteomes" id="UP000178490"/>
    </source>
</evidence>
<dbReference type="InterPro" id="IPR051014">
    <property type="entry name" value="Cation_Transport_ATPase_IB"/>
</dbReference>
<evidence type="ECO:0000256" key="1">
    <source>
        <dbReference type="ARBA" id="ARBA00006024"/>
    </source>
</evidence>
<dbReference type="Gene3D" id="3.40.50.1000">
    <property type="entry name" value="HAD superfamily/HAD-like"/>
    <property type="match status" value="1"/>
</dbReference>
<evidence type="ECO:0008006" key="4">
    <source>
        <dbReference type="Google" id="ProtNLM"/>
    </source>
</evidence>
<organism evidence="2 3">
    <name type="scientific">Candidatus Magasanikbacteria bacterium RIFOXYD2_FULL_36_9</name>
    <dbReference type="NCBI Taxonomy" id="1798707"/>
    <lineage>
        <taxon>Bacteria</taxon>
        <taxon>Candidatus Magasanikiibacteriota</taxon>
    </lineage>
</organism>
<dbReference type="GO" id="GO:0022857">
    <property type="term" value="F:transmembrane transporter activity"/>
    <property type="evidence" value="ECO:0007669"/>
    <property type="project" value="TreeGrafter"/>
</dbReference>
<dbReference type="InterPro" id="IPR036412">
    <property type="entry name" value="HAD-like_sf"/>
</dbReference>
<dbReference type="EMBL" id="MFRC01000028">
    <property type="protein sequence ID" value="OGH89746.1"/>
    <property type="molecule type" value="Genomic_DNA"/>
</dbReference>
<dbReference type="AlphaFoldDB" id="A0A1F6P0R8"/>
<dbReference type="InterPro" id="IPR023214">
    <property type="entry name" value="HAD_sf"/>
</dbReference>
<proteinExistence type="inferred from homology"/>
<protein>
    <recommendedName>
        <fullName evidence="4">ATPase P</fullName>
    </recommendedName>
</protein>
<accession>A0A1F6P0R8</accession>
<evidence type="ECO:0000313" key="2">
    <source>
        <dbReference type="EMBL" id="OGH89746.1"/>
    </source>
</evidence>
<comment type="similarity">
    <text evidence="1">Belongs to the cation transport ATPase (P-type) (TC 3.A.3) family. Type IB subfamily.</text>
</comment>
<reference evidence="2 3" key="1">
    <citation type="journal article" date="2016" name="Nat. Commun.">
        <title>Thousands of microbial genomes shed light on interconnected biogeochemical processes in an aquifer system.</title>
        <authorList>
            <person name="Anantharaman K."/>
            <person name="Brown C.T."/>
            <person name="Hug L.A."/>
            <person name="Sharon I."/>
            <person name="Castelle C.J."/>
            <person name="Probst A.J."/>
            <person name="Thomas B.C."/>
            <person name="Singh A."/>
            <person name="Wilkins M.J."/>
            <person name="Karaoz U."/>
            <person name="Brodie E.L."/>
            <person name="Williams K.H."/>
            <person name="Hubbard S.S."/>
            <person name="Banfield J.F."/>
        </authorList>
    </citation>
    <scope>NUCLEOTIDE SEQUENCE [LARGE SCALE GENOMIC DNA]</scope>
</reference>
<gene>
    <name evidence="2" type="ORF">A2537_02765</name>
</gene>
<dbReference type="PANTHER" id="PTHR48085">
    <property type="entry name" value="CADMIUM/ZINC-TRANSPORTING ATPASE HMA2-RELATED"/>
    <property type="match status" value="1"/>
</dbReference>
<comment type="caution">
    <text evidence="2">The sequence shown here is derived from an EMBL/GenBank/DDBJ whole genome shotgun (WGS) entry which is preliminary data.</text>
</comment>
<dbReference type="GO" id="GO:0016020">
    <property type="term" value="C:membrane"/>
    <property type="evidence" value="ECO:0007669"/>
    <property type="project" value="TreeGrafter"/>
</dbReference>
<sequence length="153" mass="16214">MKIQVPGAGIYNIETVVLDLNGTVSVNGKIVVGVKQRIKQINALGIKTILFSGDTQGTAVAIAKNLGVVFVKTNTAQDKLREIKKLKPTTCIAIGNGLIDASFLKAAKLGIAIMQAEGVNTKAILAADILMNSINDALDLILNEKVFISTLRK</sequence>
<dbReference type="Pfam" id="PF00702">
    <property type="entry name" value="Hydrolase"/>
    <property type="match status" value="1"/>
</dbReference>
<dbReference type="Proteomes" id="UP000178490">
    <property type="component" value="Unassembled WGS sequence"/>
</dbReference>
<name>A0A1F6P0R8_9BACT</name>